<organism evidence="1 2">
    <name type="scientific">Nonomuraea purpurea</name>
    <dbReference type="NCBI Taxonomy" id="1849276"/>
    <lineage>
        <taxon>Bacteria</taxon>
        <taxon>Bacillati</taxon>
        <taxon>Actinomycetota</taxon>
        <taxon>Actinomycetes</taxon>
        <taxon>Streptosporangiales</taxon>
        <taxon>Streptosporangiaceae</taxon>
        <taxon>Nonomuraea</taxon>
    </lineage>
</organism>
<protein>
    <submittedName>
        <fullName evidence="1">Uncharacterized protein</fullName>
    </submittedName>
</protein>
<dbReference type="EMBL" id="JBHSBI010000036">
    <property type="protein sequence ID" value="MFC4014664.1"/>
    <property type="molecule type" value="Genomic_DNA"/>
</dbReference>
<evidence type="ECO:0000313" key="2">
    <source>
        <dbReference type="Proteomes" id="UP001595851"/>
    </source>
</evidence>
<proteinExistence type="predicted"/>
<sequence>MTKGKQVIIVQDPATGEYEVFGHVFTDKGLEELEAEAAKRGLTVVGRARLTSKAELAARPY</sequence>
<dbReference type="Proteomes" id="UP001595851">
    <property type="component" value="Unassembled WGS sequence"/>
</dbReference>
<dbReference type="RefSeq" id="WP_379534499.1">
    <property type="nucleotide sequence ID" value="NZ_JBHSBI010000036.1"/>
</dbReference>
<gene>
    <name evidence="1" type="ORF">ACFOY2_46090</name>
</gene>
<keyword evidence="2" id="KW-1185">Reference proteome</keyword>
<name>A0ABV8GNX0_9ACTN</name>
<evidence type="ECO:0000313" key="1">
    <source>
        <dbReference type="EMBL" id="MFC4014664.1"/>
    </source>
</evidence>
<accession>A0ABV8GNX0</accession>
<comment type="caution">
    <text evidence="1">The sequence shown here is derived from an EMBL/GenBank/DDBJ whole genome shotgun (WGS) entry which is preliminary data.</text>
</comment>
<reference evidence="2" key="1">
    <citation type="journal article" date="2019" name="Int. J. Syst. Evol. Microbiol.">
        <title>The Global Catalogue of Microorganisms (GCM) 10K type strain sequencing project: providing services to taxonomists for standard genome sequencing and annotation.</title>
        <authorList>
            <consortium name="The Broad Institute Genomics Platform"/>
            <consortium name="The Broad Institute Genome Sequencing Center for Infectious Disease"/>
            <person name="Wu L."/>
            <person name="Ma J."/>
        </authorList>
    </citation>
    <scope>NUCLEOTIDE SEQUENCE [LARGE SCALE GENOMIC DNA]</scope>
    <source>
        <strain evidence="2">TBRC 1276</strain>
    </source>
</reference>